<dbReference type="Proteomes" id="UP001300763">
    <property type="component" value="Unassembled WGS sequence"/>
</dbReference>
<feature type="region of interest" description="Disordered" evidence="1">
    <location>
        <begin position="35"/>
        <end position="63"/>
    </location>
</feature>
<gene>
    <name evidence="2" type="ORF">PGB27_08840</name>
</gene>
<reference evidence="2 3" key="1">
    <citation type="submission" date="2023-02" db="EMBL/GenBank/DDBJ databases">
        <title>Genome sequencing required for Actinomycetospora new species description.</title>
        <authorList>
            <person name="Saimee Y."/>
            <person name="Duangmal K."/>
        </authorList>
    </citation>
    <scope>NUCLEOTIDE SEQUENCE [LARGE SCALE GENOMIC DNA]</scope>
    <source>
        <strain evidence="2 3">DW7H6</strain>
    </source>
</reference>
<evidence type="ECO:0000256" key="1">
    <source>
        <dbReference type="SAM" id="MobiDB-lite"/>
    </source>
</evidence>
<sequence length="63" mass="6436">MRRPHLLLRVVADVLDLGAEAVAAVSLLAVSLVESRPAGTGAATTTTIEQPRPQPAPPRAVAG</sequence>
<evidence type="ECO:0000313" key="2">
    <source>
        <dbReference type="EMBL" id="MDD7965457.1"/>
    </source>
</evidence>
<feature type="compositionally biased region" description="Pro residues" evidence="1">
    <location>
        <begin position="52"/>
        <end position="63"/>
    </location>
</feature>
<organism evidence="2 3">
    <name type="scientific">Actinomycetospora lemnae</name>
    <dbReference type="NCBI Taxonomy" id="3019891"/>
    <lineage>
        <taxon>Bacteria</taxon>
        <taxon>Bacillati</taxon>
        <taxon>Actinomycetota</taxon>
        <taxon>Actinomycetes</taxon>
        <taxon>Pseudonocardiales</taxon>
        <taxon>Pseudonocardiaceae</taxon>
        <taxon>Actinomycetospora</taxon>
    </lineage>
</organism>
<accession>A0ABT5SRH2</accession>
<evidence type="ECO:0000313" key="3">
    <source>
        <dbReference type="Proteomes" id="UP001300763"/>
    </source>
</evidence>
<keyword evidence="3" id="KW-1185">Reference proteome</keyword>
<feature type="compositionally biased region" description="Low complexity" evidence="1">
    <location>
        <begin position="35"/>
        <end position="51"/>
    </location>
</feature>
<dbReference type="RefSeq" id="WP_274199998.1">
    <property type="nucleotide sequence ID" value="NZ_JAQZAO010000003.1"/>
</dbReference>
<proteinExistence type="predicted"/>
<name>A0ABT5SRH2_9PSEU</name>
<protein>
    <submittedName>
        <fullName evidence="2">Uncharacterized protein</fullName>
    </submittedName>
</protein>
<comment type="caution">
    <text evidence="2">The sequence shown here is derived from an EMBL/GenBank/DDBJ whole genome shotgun (WGS) entry which is preliminary data.</text>
</comment>
<dbReference type="EMBL" id="JAQZAO010000003">
    <property type="protein sequence ID" value="MDD7965457.1"/>
    <property type="molecule type" value="Genomic_DNA"/>
</dbReference>